<keyword evidence="14" id="KW-1185">Reference proteome</keyword>
<evidence type="ECO:0000313" key="11">
    <source>
        <dbReference type="EMBL" id="PQJ62930.1"/>
    </source>
</evidence>
<dbReference type="InterPro" id="IPR035890">
    <property type="entry name" value="Anti-sigma-28_factor_FlgM_sf"/>
</dbReference>
<evidence type="ECO:0000313" key="12">
    <source>
        <dbReference type="EMBL" id="PSX10968.1"/>
    </source>
</evidence>
<evidence type="ECO:0000256" key="4">
    <source>
        <dbReference type="ARBA" id="ARBA00022795"/>
    </source>
</evidence>
<reference evidence="11 13" key="1">
    <citation type="submission" date="2016-12" db="EMBL/GenBank/DDBJ databases">
        <title>Diversity of luminous bacteria.</title>
        <authorList>
            <person name="Yoshizawa S."/>
            <person name="Kogure K."/>
        </authorList>
    </citation>
    <scope>NUCLEOTIDE SEQUENCE [LARGE SCALE GENOMIC DNA]</scope>
    <source>
        <strain evidence="11 13">LC1-200</strain>
    </source>
</reference>
<evidence type="ECO:0000256" key="9">
    <source>
        <dbReference type="SAM" id="MobiDB-lite"/>
    </source>
</evidence>
<evidence type="ECO:0000256" key="7">
    <source>
        <dbReference type="ARBA" id="ARBA00024739"/>
    </source>
</evidence>
<feature type="region of interest" description="Disordered" evidence="9">
    <location>
        <begin position="1"/>
        <end position="37"/>
    </location>
</feature>
<keyword evidence="11" id="KW-0282">Flagellum</keyword>
<name>A0A2S7VMN9_PHOAN</name>
<keyword evidence="5" id="KW-0805">Transcription regulation</keyword>
<dbReference type="AlphaFoldDB" id="A0A2S7VMN9"/>
<reference evidence="12 14" key="2">
    <citation type="submission" date="2018-01" db="EMBL/GenBank/DDBJ databases">
        <title>Whole genome sequencing of Histamine producing bacteria.</title>
        <authorList>
            <person name="Butler K."/>
        </authorList>
    </citation>
    <scope>NUCLEOTIDE SEQUENCE [LARGE SCALE GENOMIC DNA]</scope>
    <source>
        <strain evidence="12 14">A6-1</strain>
    </source>
</reference>
<evidence type="ECO:0000256" key="5">
    <source>
        <dbReference type="ARBA" id="ARBA00023015"/>
    </source>
</evidence>
<comment type="similarity">
    <text evidence="1">Belongs to the FlgM family.</text>
</comment>
<gene>
    <name evidence="12" type="primary">flgM</name>
    <name evidence="11" type="ORF">BTO08_17705</name>
    <name evidence="12" type="ORF">C0W27_08840</name>
</gene>
<dbReference type="OrthoDB" id="6401214at2"/>
<evidence type="ECO:0000313" key="13">
    <source>
        <dbReference type="Proteomes" id="UP000238730"/>
    </source>
</evidence>
<feature type="compositionally biased region" description="Polar residues" evidence="9">
    <location>
        <begin position="7"/>
        <end position="37"/>
    </location>
</feature>
<comment type="function">
    <text evidence="7">Responsible for the coupling of flagellin expression to flagellar assembly by preventing expression of the flagellin genes when a component of the middle class of proteins is defective. It negatively regulates flagellar genes by inhibiting the activity of FliA by directly binding to FliA.</text>
</comment>
<dbReference type="GO" id="GO:0044781">
    <property type="term" value="P:bacterial-type flagellum organization"/>
    <property type="evidence" value="ECO:0007669"/>
    <property type="project" value="UniProtKB-KW"/>
</dbReference>
<evidence type="ECO:0000256" key="2">
    <source>
        <dbReference type="ARBA" id="ARBA00017823"/>
    </source>
</evidence>
<evidence type="ECO:0000313" key="14">
    <source>
        <dbReference type="Proteomes" id="UP000240989"/>
    </source>
</evidence>
<dbReference type="EMBL" id="PYOU01000006">
    <property type="protein sequence ID" value="PSX10968.1"/>
    <property type="molecule type" value="Genomic_DNA"/>
</dbReference>
<dbReference type="EMBL" id="MSCJ01000003">
    <property type="protein sequence ID" value="PQJ62930.1"/>
    <property type="molecule type" value="Genomic_DNA"/>
</dbReference>
<dbReference type="NCBIfam" id="TIGR03824">
    <property type="entry name" value="FlgM_jcvi"/>
    <property type="match status" value="1"/>
</dbReference>
<keyword evidence="11" id="KW-0966">Cell projection</keyword>
<feature type="domain" description="Anti-sigma-28 factor FlgM C-terminal" evidence="10">
    <location>
        <begin position="41"/>
        <end position="86"/>
    </location>
</feature>
<keyword evidence="6" id="KW-0804">Transcription</keyword>
<accession>A0A2S7VMN9</accession>
<dbReference type="InterPro" id="IPR007412">
    <property type="entry name" value="FlgM"/>
</dbReference>
<dbReference type="GO" id="GO:0045892">
    <property type="term" value="P:negative regulation of DNA-templated transcription"/>
    <property type="evidence" value="ECO:0007669"/>
    <property type="project" value="InterPro"/>
</dbReference>
<proteinExistence type="inferred from homology"/>
<dbReference type="InterPro" id="IPR031316">
    <property type="entry name" value="FlgM_C"/>
</dbReference>
<evidence type="ECO:0000259" key="10">
    <source>
        <dbReference type="Pfam" id="PF04316"/>
    </source>
</evidence>
<protein>
    <recommendedName>
        <fullName evidence="2">Negative regulator of flagellin synthesis</fullName>
    </recommendedName>
    <alternativeName>
        <fullName evidence="8">Anti-sigma-28 factor</fullName>
    </alternativeName>
</protein>
<comment type="caution">
    <text evidence="11">The sequence shown here is derived from an EMBL/GenBank/DDBJ whole genome shotgun (WGS) entry which is preliminary data.</text>
</comment>
<dbReference type="Proteomes" id="UP000240989">
    <property type="component" value="Unassembled WGS sequence"/>
</dbReference>
<evidence type="ECO:0000256" key="8">
    <source>
        <dbReference type="ARBA" id="ARBA00030117"/>
    </source>
</evidence>
<keyword evidence="4" id="KW-1005">Bacterial flagellum biogenesis</keyword>
<dbReference type="Pfam" id="PF04316">
    <property type="entry name" value="FlgM"/>
    <property type="match status" value="1"/>
</dbReference>
<dbReference type="Proteomes" id="UP000238730">
    <property type="component" value="Unassembled WGS sequence"/>
</dbReference>
<organism evidence="11 13">
    <name type="scientific">Photobacterium angustum</name>
    <dbReference type="NCBI Taxonomy" id="661"/>
    <lineage>
        <taxon>Bacteria</taxon>
        <taxon>Pseudomonadati</taxon>
        <taxon>Pseudomonadota</taxon>
        <taxon>Gammaproteobacteria</taxon>
        <taxon>Vibrionales</taxon>
        <taxon>Vibrionaceae</taxon>
        <taxon>Photobacterium</taxon>
    </lineage>
</organism>
<keyword evidence="11" id="KW-0969">Cilium</keyword>
<dbReference type="SUPFAM" id="SSF101498">
    <property type="entry name" value="Anti-sigma factor FlgM"/>
    <property type="match status" value="1"/>
</dbReference>
<evidence type="ECO:0000256" key="3">
    <source>
        <dbReference type="ARBA" id="ARBA00022491"/>
    </source>
</evidence>
<evidence type="ECO:0000256" key="1">
    <source>
        <dbReference type="ARBA" id="ARBA00005322"/>
    </source>
</evidence>
<sequence length="93" mass="10136">MKIDKVATSQFPHAQLKSSEQQPSSQTVKNSAINTPSTIDSQRLAQAQQPLSALPDVDMAKVEQIKNALNRGEINLDIEALSSAILQFHTGHE</sequence>
<dbReference type="RefSeq" id="WP_045152449.1">
    <property type="nucleotide sequence ID" value="NZ_JZSW01000004.1"/>
</dbReference>
<evidence type="ECO:0000256" key="6">
    <source>
        <dbReference type="ARBA" id="ARBA00023163"/>
    </source>
</evidence>
<keyword evidence="3" id="KW-0678">Repressor</keyword>